<accession>A0A0V1GGT6</accession>
<feature type="transmembrane region" description="Helical" evidence="1">
    <location>
        <begin position="12"/>
        <end position="37"/>
    </location>
</feature>
<protein>
    <submittedName>
        <fullName evidence="2">Uncharacterized protein</fullName>
    </submittedName>
</protein>
<keyword evidence="1" id="KW-0812">Transmembrane</keyword>
<comment type="caution">
    <text evidence="2">The sequence shown here is derived from an EMBL/GenBank/DDBJ whole genome shotgun (WGS) entry which is preliminary data.</text>
</comment>
<sequence length="96" mass="11260">MGMISKIDKKTFLFLNIQWLVKYIQILCRSASLFVILKDKDKRSSFNGILQGIEYYVVLLRFLLYLKIKTSEARSTAFYKGLSEKSKVHGDDFKNR</sequence>
<gene>
    <name evidence="2" type="ORF">T4B_4744</name>
</gene>
<dbReference type="AlphaFoldDB" id="A0A0V1GGT6"/>
<dbReference type="EMBL" id="JYDS01002412">
    <property type="protein sequence ID" value="KRY97437.1"/>
    <property type="molecule type" value="Genomic_DNA"/>
</dbReference>
<organism evidence="2 3">
    <name type="scientific">Trichinella pseudospiralis</name>
    <name type="common">Parasitic roundworm</name>
    <dbReference type="NCBI Taxonomy" id="6337"/>
    <lineage>
        <taxon>Eukaryota</taxon>
        <taxon>Metazoa</taxon>
        <taxon>Ecdysozoa</taxon>
        <taxon>Nematoda</taxon>
        <taxon>Enoplea</taxon>
        <taxon>Dorylaimia</taxon>
        <taxon>Trichinellida</taxon>
        <taxon>Trichinellidae</taxon>
        <taxon>Trichinella</taxon>
    </lineage>
</organism>
<name>A0A0V1GGT6_TRIPS</name>
<feature type="transmembrane region" description="Helical" evidence="1">
    <location>
        <begin position="49"/>
        <end position="66"/>
    </location>
</feature>
<evidence type="ECO:0000256" key="1">
    <source>
        <dbReference type="SAM" id="Phobius"/>
    </source>
</evidence>
<evidence type="ECO:0000313" key="3">
    <source>
        <dbReference type="Proteomes" id="UP000054805"/>
    </source>
</evidence>
<reference evidence="2 3" key="1">
    <citation type="submission" date="2015-01" db="EMBL/GenBank/DDBJ databases">
        <title>Evolution of Trichinella species and genotypes.</title>
        <authorList>
            <person name="Korhonen P.K."/>
            <person name="Edoardo P."/>
            <person name="Giuseppe L.R."/>
            <person name="Gasser R.B."/>
        </authorList>
    </citation>
    <scope>NUCLEOTIDE SEQUENCE [LARGE SCALE GENOMIC DNA]</scope>
    <source>
        <strain evidence="2">ISS588</strain>
    </source>
</reference>
<keyword evidence="1" id="KW-1133">Transmembrane helix</keyword>
<keyword evidence="3" id="KW-1185">Reference proteome</keyword>
<keyword evidence="1" id="KW-0472">Membrane</keyword>
<evidence type="ECO:0000313" key="2">
    <source>
        <dbReference type="EMBL" id="KRY97437.1"/>
    </source>
</evidence>
<proteinExistence type="predicted"/>
<dbReference type="Proteomes" id="UP000054805">
    <property type="component" value="Unassembled WGS sequence"/>
</dbReference>